<dbReference type="Pfam" id="PF12850">
    <property type="entry name" value="Metallophos_2"/>
    <property type="match status" value="1"/>
</dbReference>
<dbReference type="InterPro" id="IPR029052">
    <property type="entry name" value="Metallo-depent_PP-like"/>
</dbReference>
<dbReference type="InterPro" id="IPR011152">
    <property type="entry name" value="Pesterase_MJ0912"/>
</dbReference>
<dbReference type="InterPro" id="IPR024654">
    <property type="entry name" value="Calcineurin-like_PHP_lpxH"/>
</dbReference>
<dbReference type="SUPFAM" id="SSF56300">
    <property type="entry name" value="Metallo-dependent phosphatases"/>
    <property type="match status" value="1"/>
</dbReference>
<keyword evidence="4" id="KW-1185">Reference proteome</keyword>
<protein>
    <submittedName>
        <fullName evidence="3">Phosphodiesterase</fullName>
    </submittedName>
</protein>
<sequence length="252" mass="27468">MRIAVLADIHGNVLALDAVLDDLGRRGGADLVVNLGDCVSGPLWPRETMQRLEALGLPTVRGNHDRRVAEDPADENMWPSDRYAQERLTPARRQALFALPLTLEIAPGIVAFHARPDHDEKYLADAIVDGQLVRAPLSTIRRRLKSLDPACRIALCGHSHRSELIRIPGGPVVFNPGSVGCPAYADDTPPAHVSEQGAPHARYGIVESGARGRPDRFEAIAVDYDHEAAAKQAEQAGRPEWAHALRTGFMKD</sequence>
<evidence type="ECO:0000313" key="3">
    <source>
        <dbReference type="EMBL" id="MET3592345.1"/>
    </source>
</evidence>
<feature type="domain" description="Calcineurin-like phosphoesterase" evidence="2">
    <location>
        <begin position="1"/>
        <end position="183"/>
    </location>
</feature>
<dbReference type="CDD" id="cd00838">
    <property type="entry name" value="MPP_superfamily"/>
    <property type="match status" value="1"/>
</dbReference>
<reference evidence="3 4" key="1">
    <citation type="submission" date="2024-06" db="EMBL/GenBank/DDBJ databases">
        <title>Genomic Encyclopedia of Type Strains, Phase IV (KMG-IV): sequencing the most valuable type-strain genomes for metagenomic binning, comparative biology and taxonomic classification.</title>
        <authorList>
            <person name="Goeker M."/>
        </authorList>
    </citation>
    <scope>NUCLEOTIDE SEQUENCE [LARGE SCALE GENOMIC DNA]</scope>
    <source>
        <strain evidence="3 4">DSM 29846</strain>
    </source>
</reference>
<dbReference type="PANTHER" id="PTHR42850">
    <property type="entry name" value="METALLOPHOSPHOESTERASE"/>
    <property type="match status" value="1"/>
</dbReference>
<dbReference type="Proteomes" id="UP001549036">
    <property type="component" value="Unassembled WGS sequence"/>
</dbReference>
<organism evidence="3 4">
    <name type="scientific">Mesorhizobium shonense</name>
    <dbReference type="NCBI Taxonomy" id="1209948"/>
    <lineage>
        <taxon>Bacteria</taxon>
        <taxon>Pseudomonadati</taxon>
        <taxon>Pseudomonadota</taxon>
        <taxon>Alphaproteobacteria</taxon>
        <taxon>Hyphomicrobiales</taxon>
        <taxon>Phyllobacteriaceae</taxon>
        <taxon>Mesorhizobium</taxon>
    </lineage>
</organism>
<comment type="similarity">
    <text evidence="1">Belongs to the metallophosphoesterase superfamily. YfcE family.</text>
</comment>
<comment type="caution">
    <text evidence="3">The sequence shown here is derived from an EMBL/GenBank/DDBJ whole genome shotgun (WGS) entry which is preliminary data.</text>
</comment>
<evidence type="ECO:0000256" key="1">
    <source>
        <dbReference type="ARBA" id="ARBA00008950"/>
    </source>
</evidence>
<accession>A0ABV2HP38</accession>
<dbReference type="PANTHER" id="PTHR42850:SF2">
    <property type="entry name" value="BLL5683 PROTEIN"/>
    <property type="match status" value="1"/>
</dbReference>
<proteinExistence type="inferred from homology"/>
<gene>
    <name evidence="3" type="ORF">ABID26_001729</name>
</gene>
<dbReference type="InterPro" id="IPR050126">
    <property type="entry name" value="Ap4A_hydrolase"/>
</dbReference>
<dbReference type="RefSeq" id="WP_292371313.1">
    <property type="nucleotide sequence ID" value="NZ_JBEPLM010000002.1"/>
</dbReference>
<evidence type="ECO:0000259" key="2">
    <source>
        <dbReference type="Pfam" id="PF12850"/>
    </source>
</evidence>
<evidence type="ECO:0000313" key="4">
    <source>
        <dbReference type="Proteomes" id="UP001549036"/>
    </source>
</evidence>
<dbReference type="PIRSF" id="PIRSF000883">
    <property type="entry name" value="Pesterase_MJ0912"/>
    <property type="match status" value="1"/>
</dbReference>
<dbReference type="Gene3D" id="3.60.21.10">
    <property type="match status" value="1"/>
</dbReference>
<name>A0ABV2HP38_9HYPH</name>
<dbReference type="EMBL" id="JBEPLM010000002">
    <property type="protein sequence ID" value="MET3592345.1"/>
    <property type="molecule type" value="Genomic_DNA"/>
</dbReference>